<dbReference type="PANTHER" id="PTHR12526">
    <property type="entry name" value="GLYCOSYLTRANSFERASE"/>
    <property type="match status" value="1"/>
</dbReference>
<keyword evidence="2 5" id="KW-0808">Transferase</keyword>
<proteinExistence type="predicted"/>
<accession>A0A371AT43</accession>
<sequence>MKILHWDEMFHPSFGYQINLLANFQAKKGHEVIIFTSDKIEKHPTFSGFGNNENIQEEDHLYEQKYGVKIVRLPIHGVISSRVIYKKGYLKKIKELNPDVLMCHTNDTLSSIRIAQKYKYLNLPIVFDNHMLEMASRNPLRKLFQIYFRQFVTPIIIKNNWTVIRTQDDEYINKCLGIPKNQTPFISFGTDTTLFHPDDEIKKKFRAEHDIPHNEFVVIYTGKLNEVKGGKLLANAFKEKFDSEKNITLIVLGNTTSDYEKEVEEIFHKSKNRILQFPTQKYFDLPKFYQASDLSIFPKQCSLSFFDAQACGLPVVSEDNNINRNRLLFDNGFNFKCGDLYDLREKILYCSKMDDLSYSKLKQNATHYIKTHWDYPLIEKQYTDILLNEVEKFEGSTKKK</sequence>
<dbReference type="AlphaFoldDB" id="A0A371AT43"/>
<evidence type="ECO:0000313" key="6">
    <source>
        <dbReference type="Proteomes" id="UP000255036"/>
    </source>
</evidence>
<name>A0A371AT43_9FIRM</name>
<dbReference type="Proteomes" id="UP000255036">
    <property type="component" value="Unassembled WGS sequence"/>
</dbReference>
<dbReference type="RefSeq" id="WP_115482677.1">
    <property type="nucleotide sequence ID" value="NZ_QRCT01000048.1"/>
</dbReference>
<dbReference type="Pfam" id="PF13439">
    <property type="entry name" value="Glyco_transf_4"/>
    <property type="match status" value="1"/>
</dbReference>
<comment type="caution">
    <text evidence="5">The sequence shown here is derived from an EMBL/GenBank/DDBJ whole genome shotgun (WGS) entry which is preliminary data.</text>
</comment>
<dbReference type="EMBL" id="QRCT01000048">
    <property type="protein sequence ID" value="RDU22743.1"/>
    <property type="molecule type" value="Genomic_DNA"/>
</dbReference>
<feature type="domain" description="Glycosyltransferase subfamily 4-like N-terminal" evidence="4">
    <location>
        <begin position="20"/>
        <end position="151"/>
    </location>
</feature>
<dbReference type="SUPFAM" id="SSF53756">
    <property type="entry name" value="UDP-Glycosyltransferase/glycogen phosphorylase"/>
    <property type="match status" value="1"/>
</dbReference>
<feature type="domain" description="Glycosyl transferase family 1" evidence="3">
    <location>
        <begin position="202"/>
        <end position="366"/>
    </location>
</feature>
<dbReference type="PANTHER" id="PTHR12526:SF510">
    <property type="entry name" value="D-INOSITOL 3-PHOSPHATE GLYCOSYLTRANSFERASE"/>
    <property type="match status" value="1"/>
</dbReference>
<evidence type="ECO:0000313" key="5">
    <source>
        <dbReference type="EMBL" id="RDU22743.1"/>
    </source>
</evidence>
<dbReference type="CDD" id="cd03801">
    <property type="entry name" value="GT4_PimA-like"/>
    <property type="match status" value="1"/>
</dbReference>
<dbReference type="Gene3D" id="3.40.50.2000">
    <property type="entry name" value="Glycogen Phosphorylase B"/>
    <property type="match status" value="2"/>
</dbReference>
<reference evidence="5 6" key="1">
    <citation type="submission" date="2018-07" db="EMBL/GenBank/DDBJ databases">
        <title>Anaerosacharophilus polymeroproducens gen. nov. sp. nov., an anaerobic bacterium isolated from salt field.</title>
        <authorList>
            <person name="Kim W."/>
            <person name="Yang S.-H."/>
            <person name="Oh J."/>
            <person name="Lee J.-H."/>
            <person name="Kwon K.K."/>
        </authorList>
    </citation>
    <scope>NUCLEOTIDE SEQUENCE [LARGE SCALE GENOMIC DNA]</scope>
    <source>
        <strain evidence="5 6">MCWD5</strain>
    </source>
</reference>
<dbReference type="OrthoDB" id="9804196at2"/>
<dbReference type="Pfam" id="PF00534">
    <property type="entry name" value="Glycos_transf_1"/>
    <property type="match status" value="1"/>
</dbReference>
<evidence type="ECO:0000256" key="2">
    <source>
        <dbReference type="ARBA" id="ARBA00022679"/>
    </source>
</evidence>
<dbReference type="InterPro" id="IPR028098">
    <property type="entry name" value="Glyco_trans_4-like_N"/>
</dbReference>
<dbReference type="InterPro" id="IPR001296">
    <property type="entry name" value="Glyco_trans_1"/>
</dbReference>
<keyword evidence="6" id="KW-1185">Reference proteome</keyword>
<protein>
    <submittedName>
        <fullName evidence="5">Glycosyltransferase</fullName>
    </submittedName>
</protein>
<evidence type="ECO:0000259" key="3">
    <source>
        <dbReference type="Pfam" id="PF00534"/>
    </source>
</evidence>
<keyword evidence="1" id="KW-0328">Glycosyltransferase</keyword>
<evidence type="ECO:0000256" key="1">
    <source>
        <dbReference type="ARBA" id="ARBA00022676"/>
    </source>
</evidence>
<evidence type="ECO:0000259" key="4">
    <source>
        <dbReference type="Pfam" id="PF13439"/>
    </source>
</evidence>
<dbReference type="GO" id="GO:0016757">
    <property type="term" value="F:glycosyltransferase activity"/>
    <property type="evidence" value="ECO:0007669"/>
    <property type="project" value="UniProtKB-KW"/>
</dbReference>
<organism evidence="5 6">
    <name type="scientific">Anaerosacchariphilus polymeriproducens</name>
    <dbReference type="NCBI Taxonomy" id="1812858"/>
    <lineage>
        <taxon>Bacteria</taxon>
        <taxon>Bacillati</taxon>
        <taxon>Bacillota</taxon>
        <taxon>Clostridia</taxon>
        <taxon>Lachnospirales</taxon>
        <taxon>Lachnospiraceae</taxon>
        <taxon>Anaerosacchariphilus</taxon>
    </lineage>
</organism>
<gene>
    <name evidence="5" type="ORF">DWV06_13315</name>
</gene>